<keyword evidence="3" id="KW-1185">Reference proteome</keyword>
<dbReference type="InterPro" id="IPR039422">
    <property type="entry name" value="MarR/SlyA-like"/>
</dbReference>
<evidence type="ECO:0000259" key="1">
    <source>
        <dbReference type="PROSITE" id="PS50995"/>
    </source>
</evidence>
<feature type="domain" description="HTH marR-type" evidence="1">
    <location>
        <begin position="6"/>
        <end position="137"/>
    </location>
</feature>
<dbReference type="PROSITE" id="PS50995">
    <property type="entry name" value="HTH_MARR_2"/>
    <property type="match status" value="1"/>
</dbReference>
<organism evidence="2 3">
    <name type="scientific">Devosia ginsengisoli</name>
    <dbReference type="NCBI Taxonomy" id="400770"/>
    <lineage>
        <taxon>Bacteria</taxon>
        <taxon>Pseudomonadati</taxon>
        <taxon>Pseudomonadota</taxon>
        <taxon>Alphaproteobacteria</taxon>
        <taxon>Hyphomicrobiales</taxon>
        <taxon>Devosiaceae</taxon>
        <taxon>Devosia</taxon>
    </lineage>
</organism>
<dbReference type="KEGG" id="dea:FPZ08_08320"/>
<dbReference type="CDD" id="cd00090">
    <property type="entry name" value="HTH_ARSR"/>
    <property type="match status" value="1"/>
</dbReference>
<accession>A0A5B8LSN2</accession>
<dbReference type="RefSeq" id="WP_146289541.1">
    <property type="nucleotide sequence ID" value="NZ_CP042304.1"/>
</dbReference>
<dbReference type="Proteomes" id="UP000315364">
    <property type="component" value="Chromosome"/>
</dbReference>
<dbReference type="Pfam" id="PF12802">
    <property type="entry name" value="MarR_2"/>
    <property type="match status" value="1"/>
</dbReference>
<protein>
    <submittedName>
        <fullName evidence="2">MarR family transcriptional regulator</fullName>
    </submittedName>
</protein>
<dbReference type="GO" id="GO:0006950">
    <property type="term" value="P:response to stress"/>
    <property type="evidence" value="ECO:0007669"/>
    <property type="project" value="TreeGrafter"/>
</dbReference>
<dbReference type="PANTHER" id="PTHR33164:SF105">
    <property type="entry name" value="TRANSCRIPTIONAL REPRESSOR PROTEIN-RELATED"/>
    <property type="match status" value="1"/>
</dbReference>
<dbReference type="InterPro" id="IPR036390">
    <property type="entry name" value="WH_DNA-bd_sf"/>
</dbReference>
<dbReference type="AlphaFoldDB" id="A0A5B8LSN2"/>
<dbReference type="SUPFAM" id="SSF46785">
    <property type="entry name" value="Winged helix' DNA-binding domain"/>
    <property type="match status" value="1"/>
</dbReference>
<dbReference type="InterPro" id="IPR036388">
    <property type="entry name" value="WH-like_DNA-bd_sf"/>
</dbReference>
<reference evidence="2 3" key="1">
    <citation type="submission" date="2019-07" db="EMBL/GenBank/DDBJ databases">
        <title>Full genome sequence of Devosia sp. Gsoil 520.</title>
        <authorList>
            <person name="Im W.-T."/>
        </authorList>
    </citation>
    <scope>NUCLEOTIDE SEQUENCE [LARGE SCALE GENOMIC DNA]</scope>
    <source>
        <strain evidence="2 3">Gsoil 520</strain>
    </source>
</reference>
<dbReference type="InterPro" id="IPR000835">
    <property type="entry name" value="HTH_MarR-typ"/>
</dbReference>
<evidence type="ECO:0000313" key="3">
    <source>
        <dbReference type="Proteomes" id="UP000315364"/>
    </source>
</evidence>
<dbReference type="OrthoDB" id="2287011at2"/>
<proteinExistence type="predicted"/>
<dbReference type="PANTHER" id="PTHR33164">
    <property type="entry name" value="TRANSCRIPTIONAL REGULATOR, MARR FAMILY"/>
    <property type="match status" value="1"/>
</dbReference>
<dbReference type="Gene3D" id="1.10.10.10">
    <property type="entry name" value="Winged helix-like DNA-binding domain superfamily/Winged helix DNA-binding domain"/>
    <property type="match status" value="1"/>
</dbReference>
<dbReference type="GO" id="GO:0003700">
    <property type="term" value="F:DNA-binding transcription factor activity"/>
    <property type="evidence" value="ECO:0007669"/>
    <property type="project" value="InterPro"/>
</dbReference>
<evidence type="ECO:0000313" key="2">
    <source>
        <dbReference type="EMBL" id="QDZ10755.1"/>
    </source>
</evidence>
<dbReference type="EMBL" id="CP042304">
    <property type="protein sequence ID" value="QDZ10755.1"/>
    <property type="molecule type" value="Genomic_DNA"/>
</dbReference>
<sequence>MIDDFDLCLVLNTRMAARAVTRRADRKLRGFGVTAAQFNILGALANHPGRSITDTANALAMDRTTLSRNLALLERKGLVASAPAGRGNGRLGALTKQGRETFDAILPEWRRSQAELREALASPDFDTVIDGLRHLSRL</sequence>
<dbReference type="SMART" id="SM00347">
    <property type="entry name" value="HTH_MARR"/>
    <property type="match status" value="1"/>
</dbReference>
<name>A0A5B8LSN2_9HYPH</name>
<dbReference type="InterPro" id="IPR011991">
    <property type="entry name" value="ArsR-like_HTH"/>
</dbReference>
<gene>
    <name evidence="2" type="ORF">FPZ08_08320</name>
</gene>